<evidence type="ECO:0000313" key="3">
    <source>
        <dbReference type="Proteomes" id="UP000230233"/>
    </source>
</evidence>
<evidence type="ECO:0000256" key="1">
    <source>
        <dbReference type="SAM" id="MobiDB-lite"/>
    </source>
</evidence>
<name>A0A2G5UZN1_9PELO</name>
<reference evidence="3" key="1">
    <citation type="submission" date="2017-10" db="EMBL/GenBank/DDBJ databases">
        <title>Rapid genome shrinkage in a self-fertile nematode reveals novel sperm competition proteins.</title>
        <authorList>
            <person name="Yin D."/>
            <person name="Schwarz E.M."/>
            <person name="Thomas C.G."/>
            <person name="Felde R.L."/>
            <person name="Korf I.F."/>
            <person name="Cutter A.D."/>
            <person name="Schartner C.M."/>
            <person name="Ralston E.J."/>
            <person name="Meyer B.J."/>
            <person name="Haag E.S."/>
        </authorList>
    </citation>
    <scope>NUCLEOTIDE SEQUENCE [LARGE SCALE GENOMIC DNA]</scope>
    <source>
        <strain evidence="3">JU1422</strain>
    </source>
</reference>
<gene>
    <name evidence="2" type="primary">Cnig_chr_II.g5170</name>
    <name evidence="2" type="ORF">B9Z55_005170</name>
</gene>
<organism evidence="2 3">
    <name type="scientific">Caenorhabditis nigoni</name>
    <dbReference type="NCBI Taxonomy" id="1611254"/>
    <lineage>
        <taxon>Eukaryota</taxon>
        <taxon>Metazoa</taxon>
        <taxon>Ecdysozoa</taxon>
        <taxon>Nematoda</taxon>
        <taxon>Chromadorea</taxon>
        <taxon>Rhabditida</taxon>
        <taxon>Rhabditina</taxon>
        <taxon>Rhabditomorpha</taxon>
        <taxon>Rhabditoidea</taxon>
        <taxon>Rhabditidae</taxon>
        <taxon>Peloderinae</taxon>
        <taxon>Caenorhabditis</taxon>
    </lineage>
</organism>
<dbReference type="STRING" id="1611254.A0A2G5UZN1"/>
<dbReference type="EMBL" id="PDUG01000002">
    <property type="protein sequence ID" value="PIC44993.1"/>
    <property type="molecule type" value="Genomic_DNA"/>
</dbReference>
<accession>A0A2G5UZN1</accession>
<dbReference type="Proteomes" id="UP000230233">
    <property type="component" value="Chromosome II"/>
</dbReference>
<evidence type="ECO:0000313" key="2">
    <source>
        <dbReference type="EMBL" id="PIC44993.1"/>
    </source>
</evidence>
<feature type="region of interest" description="Disordered" evidence="1">
    <location>
        <begin position="66"/>
        <end position="95"/>
    </location>
</feature>
<protein>
    <submittedName>
        <fullName evidence="2">Uncharacterized protein</fullName>
    </submittedName>
</protein>
<sequence length="185" mass="21658">MYPIQKKWCDDYYIWTPRTDGDNGLLKRKKWGHVVITLRIYYHFSRRKKGDDTVIEVVEETVTSAPEEKKKAKKSVKEVKRSKTKKDENQNDIPDTRPKFLCIPLGRPSLLRKGRKASYTFSTEDLRTQEPEAAKKSSIFTYLFDSNTLSKNEKQRQRRLSNVLADNELFASDDVPVCHRSSNRI</sequence>
<dbReference type="OrthoDB" id="8939548at2759"/>
<keyword evidence="3" id="KW-1185">Reference proteome</keyword>
<dbReference type="AlphaFoldDB" id="A0A2G5UZN1"/>
<proteinExistence type="predicted"/>
<comment type="caution">
    <text evidence="2">The sequence shown here is derived from an EMBL/GenBank/DDBJ whole genome shotgun (WGS) entry which is preliminary data.</text>
</comment>